<evidence type="ECO:0000256" key="2">
    <source>
        <dbReference type="ARBA" id="ARBA00022777"/>
    </source>
</evidence>
<evidence type="ECO:0000256" key="1">
    <source>
        <dbReference type="ARBA" id="ARBA00022679"/>
    </source>
</evidence>
<dbReference type="EC" id="2.7.-.-" evidence="4"/>
<dbReference type="InterPro" id="IPR012737">
    <property type="entry name" value="DhaK_L_YcgS"/>
</dbReference>
<reference evidence="4 5" key="1">
    <citation type="submission" date="2009-01" db="EMBL/GenBank/DDBJ databases">
        <authorList>
            <person name="Qin X."/>
            <person name="Bachman B."/>
            <person name="Battles P."/>
            <person name="Bell A."/>
            <person name="Bess C."/>
            <person name="Bickham C."/>
            <person name="Chaboub L."/>
            <person name="Chen D."/>
            <person name="Coyle M."/>
            <person name="Deiros D.R."/>
            <person name="Dinh H."/>
            <person name="Forbes L."/>
            <person name="Fowler G."/>
            <person name="Francisco L."/>
            <person name="Fu Q."/>
            <person name="Gubbala S."/>
            <person name="Hale W."/>
            <person name="Han Y."/>
            <person name="Hemphill L."/>
            <person name="Highlander S.K."/>
            <person name="Hirani K."/>
            <person name="Hogues M."/>
            <person name="Jackson L."/>
            <person name="Jakkamsetti A."/>
            <person name="Javaid M."/>
            <person name="Jiang H."/>
            <person name="Korchina V."/>
            <person name="Kovar C."/>
            <person name="Lara F."/>
            <person name="Lee S."/>
            <person name="Mata R."/>
            <person name="Mathew T."/>
            <person name="Moen C."/>
            <person name="Morales K."/>
            <person name="Munidasa M."/>
            <person name="Nazareth L."/>
            <person name="Ngo R."/>
            <person name="Nguyen L."/>
            <person name="Okwuonu G."/>
            <person name="Ongeri F."/>
            <person name="Patil S."/>
            <person name="Petrosino J."/>
            <person name="Pham C."/>
            <person name="Pham P."/>
            <person name="Pu L.-L."/>
            <person name="Puazo M."/>
            <person name="Raj R."/>
            <person name="Reid J."/>
            <person name="Rouhana J."/>
            <person name="Saada N."/>
            <person name="Shang Y."/>
            <person name="Simmons D."/>
            <person name="Thornton R."/>
            <person name="Warren J."/>
            <person name="Weissenberger G."/>
            <person name="Zhang J."/>
            <person name="Zhang L."/>
            <person name="Zhou C."/>
            <person name="Zhu D."/>
            <person name="Muzny D."/>
            <person name="Worley K."/>
            <person name="Gibbs R."/>
        </authorList>
    </citation>
    <scope>NUCLEOTIDE SEQUENCE [LARGE SCALE GENOMIC DNA]</scope>
    <source>
        <strain evidence="4 5">DSM 15436</strain>
    </source>
</reference>
<keyword evidence="2 4" id="KW-0418">Kinase</keyword>
<dbReference type="OrthoDB" id="9800291at2"/>
<organism evidence="4 5">
    <name type="scientific">Gleimia coleocanis DSM 15436</name>
    <dbReference type="NCBI Taxonomy" id="525245"/>
    <lineage>
        <taxon>Bacteria</taxon>
        <taxon>Bacillati</taxon>
        <taxon>Actinomycetota</taxon>
        <taxon>Actinomycetes</taxon>
        <taxon>Actinomycetales</taxon>
        <taxon>Actinomycetaceae</taxon>
        <taxon>Gleimia</taxon>
    </lineage>
</organism>
<dbReference type="Gene3D" id="1.25.40.340">
    <property type="match status" value="1"/>
</dbReference>
<dbReference type="Proteomes" id="UP000010301">
    <property type="component" value="Unassembled WGS sequence"/>
</dbReference>
<dbReference type="SMART" id="SM01120">
    <property type="entry name" value="Dak2"/>
    <property type="match status" value="1"/>
</dbReference>
<evidence type="ECO:0000259" key="3">
    <source>
        <dbReference type="PROSITE" id="PS51480"/>
    </source>
</evidence>
<name>C0W168_9ACTO</name>
<keyword evidence="1 4" id="KW-0808">Transferase</keyword>
<comment type="caution">
    <text evidence="4">The sequence shown here is derived from an EMBL/GenBank/DDBJ whole genome shotgun (WGS) entry which is preliminary data.</text>
</comment>
<dbReference type="EMBL" id="ACFG01000032">
    <property type="protein sequence ID" value="EEH63557.1"/>
    <property type="molecule type" value="Genomic_DNA"/>
</dbReference>
<dbReference type="SUPFAM" id="SSF101473">
    <property type="entry name" value="DhaL-like"/>
    <property type="match status" value="1"/>
</dbReference>
<proteinExistence type="predicted"/>
<dbReference type="STRING" id="525245.HMPREF0044_1158"/>
<feature type="domain" description="DhaL" evidence="3">
    <location>
        <begin position="6"/>
        <end position="205"/>
    </location>
</feature>
<dbReference type="GO" id="GO:0019563">
    <property type="term" value="P:glycerol catabolic process"/>
    <property type="evidence" value="ECO:0007669"/>
    <property type="project" value="TreeGrafter"/>
</dbReference>
<dbReference type="HOGENOM" id="CLU_066424_3_0_11"/>
<gene>
    <name evidence="4" type="primary">dhaL</name>
    <name evidence="4" type="ORF">HMPREF0044_1158</name>
</gene>
<dbReference type="InterPro" id="IPR004007">
    <property type="entry name" value="DhaL_dom"/>
</dbReference>
<sequence>MTLNTQWALQWIRNCQKEVHANRDYLIDLDREIGDGDHGENLDRGFTAVVTSLETTETPDIAAVLKLVAKTLMSTVGGAAGPLYGTAFLRAAGKCAKEELEPADVAEFIEGGLGGIQARGKATTGEKTMVDVWTPALEAAKAAAANGASAVETLEAAALAARAGAEATLEMKATKGRASYLGERSIGHLDPGSVSSAIIFEQAVKAAKAGA</sequence>
<dbReference type="PANTHER" id="PTHR28629">
    <property type="entry name" value="TRIOKINASE/FMN CYCLASE"/>
    <property type="match status" value="1"/>
</dbReference>
<evidence type="ECO:0000313" key="4">
    <source>
        <dbReference type="EMBL" id="EEH63557.1"/>
    </source>
</evidence>
<dbReference type="Pfam" id="PF02734">
    <property type="entry name" value="Dak2"/>
    <property type="match status" value="1"/>
</dbReference>
<dbReference type="GO" id="GO:0005829">
    <property type="term" value="C:cytosol"/>
    <property type="evidence" value="ECO:0007669"/>
    <property type="project" value="TreeGrafter"/>
</dbReference>
<keyword evidence="5" id="KW-1185">Reference proteome</keyword>
<dbReference type="InterPro" id="IPR036117">
    <property type="entry name" value="DhaL_dom_sf"/>
</dbReference>
<protein>
    <submittedName>
        <fullName evidence="4">Dihydroxyacetone kinase, L subunit</fullName>
        <ecNumber evidence="4">2.7.-.-</ecNumber>
    </submittedName>
</protein>
<accession>C0W168</accession>
<dbReference type="PROSITE" id="PS51480">
    <property type="entry name" value="DHAL"/>
    <property type="match status" value="1"/>
</dbReference>
<dbReference type="NCBIfam" id="TIGR02365">
    <property type="entry name" value="dha_L_ycgS"/>
    <property type="match status" value="1"/>
</dbReference>
<dbReference type="AlphaFoldDB" id="C0W168"/>
<dbReference type="FunFam" id="1.25.40.340:FF:000002">
    <property type="entry name" value="Dihydroxyacetone kinase, L subunit"/>
    <property type="match status" value="1"/>
</dbReference>
<dbReference type="eggNOG" id="COG1461">
    <property type="taxonomic scope" value="Bacteria"/>
</dbReference>
<evidence type="ECO:0000313" key="5">
    <source>
        <dbReference type="Proteomes" id="UP000010301"/>
    </source>
</evidence>
<dbReference type="PANTHER" id="PTHR28629:SF4">
    <property type="entry name" value="TRIOKINASE_FMN CYCLASE"/>
    <property type="match status" value="1"/>
</dbReference>
<dbReference type="InterPro" id="IPR050861">
    <property type="entry name" value="Dihydroxyacetone_Kinase"/>
</dbReference>
<dbReference type="RefSeq" id="WP_006546328.1">
    <property type="nucleotide sequence ID" value="NZ_DS999541.1"/>
</dbReference>
<dbReference type="GO" id="GO:0004371">
    <property type="term" value="F:glycerone kinase activity"/>
    <property type="evidence" value="ECO:0007669"/>
    <property type="project" value="InterPro"/>
</dbReference>